<organism evidence="2 3">
    <name type="scientific">Paraburkholderia aromaticivorans</name>
    <dbReference type="NCBI Taxonomy" id="2026199"/>
    <lineage>
        <taxon>Bacteria</taxon>
        <taxon>Pseudomonadati</taxon>
        <taxon>Pseudomonadota</taxon>
        <taxon>Betaproteobacteria</taxon>
        <taxon>Burkholderiales</taxon>
        <taxon>Burkholderiaceae</taxon>
        <taxon>Paraburkholderia</taxon>
    </lineage>
</organism>
<keyword evidence="1" id="KW-0472">Membrane</keyword>
<keyword evidence="1" id="KW-0812">Transmembrane</keyword>
<keyword evidence="3" id="KW-1185">Reference proteome</keyword>
<dbReference type="EMBL" id="CP022993">
    <property type="protein sequence ID" value="ASW04242.1"/>
    <property type="molecule type" value="Genomic_DNA"/>
</dbReference>
<proteinExistence type="predicted"/>
<dbReference type="AlphaFoldDB" id="A0A248W0J5"/>
<evidence type="ECO:0000313" key="3">
    <source>
        <dbReference type="Proteomes" id="UP000215158"/>
    </source>
</evidence>
<keyword evidence="2" id="KW-0614">Plasmid</keyword>
<accession>A0A248W0J5</accession>
<keyword evidence="1" id="KW-1133">Transmembrane helix</keyword>
<feature type="transmembrane region" description="Helical" evidence="1">
    <location>
        <begin position="35"/>
        <end position="54"/>
    </location>
</feature>
<gene>
    <name evidence="2" type="ORF">CJU94_39560</name>
</gene>
<evidence type="ECO:0000256" key="1">
    <source>
        <dbReference type="SAM" id="Phobius"/>
    </source>
</evidence>
<evidence type="ECO:0000313" key="2">
    <source>
        <dbReference type="EMBL" id="ASW04242.1"/>
    </source>
</evidence>
<dbReference type="Proteomes" id="UP000215158">
    <property type="component" value="Plasmid pBN3"/>
</dbReference>
<geneLocation type="plasmid" evidence="2 3">
    <name>pBN3</name>
</geneLocation>
<reference evidence="2 3" key="1">
    <citation type="submission" date="2017-08" db="EMBL/GenBank/DDBJ databases">
        <title>Identification and genetic characteristics of simultaneous BTEX- and naphthalene-degrading Paraburkholderia sp. BN5 isolated from petroleum-contaminated soil.</title>
        <authorList>
            <person name="Lee Y."/>
            <person name="Jeon C.O."/>
        </authorList>
    </citation>
    <scope>NUCLEOTIDE SEQUENCE [LARGE SCALE GENOMIC DNA]</scope>
    <source>
        <strain evidence="2 3">BN5</strain>
        <plasmid evidence="2 3">pBN3</plasmid>
    </source>
</reference>
<protein>
    <submittedName>
        <fullName evidence="2">Uncharacterized protein</fullName>
    </submittedName>
</protein>
<sequence>MTAENNVKTISVILLLGNGVTLAFSIAHLGGVVTLAFGIAVLLASLLALGISLVKYWAGEHYSAAVECRKVLEPDGQERDHYSFTGSRSNTFIGRTVGRVYIACAGARYDRMVRKHRPATTA</sequence>
<name>A0A248W0J5_9BURK</name>
<feature type="transmembrane region" description="Helical" evidence="1">
    <location>
        <begin position="12"/>
        <end position="29"/>
    </location>
</feature>
<dbReference type="KEGG" id="parb:CJU94_39560"/>